<feature type="region of interest" description="Disordered" evidence="2">
    <location>
        <begin position="1381"/>
        <end position="1411"/>
    </location>
</feature>
<feature type="compositionally biased region" description="Polar residues" evidence="2">
    <location>
        <begin position="1044"/>
        <end position="1060"/>
    </location>
</feature>
<evidence type="ECO:0008006" key="5">
    <source>
        <dbReference type="Google" id="ProtNLM"/>
    </source>
</evidence>
<dbReference type="Proteomes" id="UP001058974">
    <property type="component" value="Chromosome 1"/>
</dbReference>
<feature type="non-terminal residue" evidence="3">
    <location>
        <position position="1"/>
    </location>
</feature>
<reference evidence="3 4" key="1">
    <citation type="journal article" date="2022" name="Nat. Genet.">
        <title>Improved pea reference genome and pan-genome highlight genomic features and evolutionary characteristics.</title>
        <authorList>
            <person name="Yang T."/>
            <person name="Liu R."/>
            <person name="Luo Y."/>
            <person name="Hu S."/>
            <person name="Wang D."/>
            <person name="Wang C."/>
            <person name="Pandey M.K."/>
            <person name="Ge S."/>
            <person name="Xu Q."/>
            <person name="Li N."/>
            <person name="Li G."/>
            <person name="Huang Y."/>
            <person name="Saxena R.K."/>
            <person name="Ji Y."/>
            <person name="Li M."/>
            <person name="Yan X."/>
            <person name="He Y."/>
            <person name="Liu Y."/>
            <person name="Wang X."/>
            <person name="Xiang C."/>
            <person name="Varshney R.K."/>
            <person name="Ding H."/>
            <person name="Gao S."/>
            <person name="Zong X."/>
        </authorList>
    </citation>
    <scope>NUCLEOTIDE SEQUENCE [LARGE SCALE GENOMIC DNA]</scope>
    <source>
        <strain evidence="3 4">cv. Zhongwan 6</strain>
    </source>
</reference>
<dbReference type="Gene3D" id="2.60.40.790">
    <property type="match status" value="1"/>
</dbReference>
<dbReference type="CDD" id="cd06464">
    <property type="entry name" value="ACD_sHsps-like"/>
    <property type="match status" value="1"/>
</dbReference>
<feature type="compositionally biased region" description="Basic and acidic residues" evidence="2">
    <location>
        <begin position="1634"/>
        <end position="1652"/>
    </location>
</feature>
<feature type="compositionally biased region" description="Basic and acidic residues" evidence="2">
    <location>
        <begin position="1733"/>
        <end position="1742"/>
    </location>
</feature>
<evidence type="ECO:0000313" key="3">
    <source>
        <dbReference type="EMBL" id="KAI5443995.1"/>
    </source>
</evidence>
<accession>A0A9D5BI02</accession>
<feature type="region of interest" description="Disordered" evidence="2">
    <location>
        <begin position="911"/>
        <end position="945"/>
    </location>
</feature>
<keyword evidence="4" id="KW-1185">Reference proteome</keyword>
<feature type="coiled-coil region" evidence="1">
    <location>
        <begin position="971"/>
        <end position="998"/>
    </location>
</feature>
<evidence type="ECO:0000256" key="1">
    <source>
        <dbReference type="SAM" id="Coils"/>
    </source>
</evidence>
<feature type="compositionally biased region" description="Basic and acidic residues" evidence="2">
    <location>
        <begin position="742"/>
        <end position="756"/>
    </location>
</feature>
<feature type="compositionally biased region" description="Basic and acidic residues" evidence="2">
    <location>
        <begin position="911"/>
        <end position="938"/>
    </location>
</feature>
<feature type="region of interest" description="Disordered" evidence="2">
    <location>
        <begin position="742"/>
        <end position="770"/>
    </location>
</feature>
<evidence type="ECO:0000313" key="4">
    <source>
        <dbReference type="Proteomes" id="UP001058974"/>
    </source>
</evidence>
<feature type="region of interest" description="Disordered" evidence="2">
    <location>
        <begin position="1710"/>
        <end position="1742"/>
    </location>
</feature>
<sequence length="1742" mass="201661">MELELGLKITKTKDDIDSISEYQFMKDAGPVFHSRETNTMFILTANLKGYKRNNIDIKISKDGNKISIIGKKPIQEMVMMGWVMQRKVVDVKGFNKVFKIPHGVNLDKIKASYNEEEWMMNIVMPKLVKGIYGLKIEEFKEQEKSEIDHVSSSVGETSHKGSKDCEFQHMEGSENAIEKMLDDTKKKVNKEIITQEEVKASKLRIEDGNDEVNRNIRENEKCKLRIEDSKIKDIRENDGKETCEALKTLGDMEKMLNETNKDINEETIEKEVGDSKLRIENGNRESARDKGGKEEYDVTKKLERDQGVDVFISNKFEDMGKDKEFEDQKMDNGSANKWHDDVNRDIIGRTIKEEEKEESNLRSEDSKVEDIGKGVSHNITETSQRVFEECMIQQSGESKQKESKAYYEETEKENSMESFEATKVLEVEQNVVGHIPSNIGCINQNEFEESRIPQMEKTITTKGKMNTGEYEKLPFKGNQDFQNKMIKPKMETKNGDQECGLEKLGGKERFDGGMVIIKKEFPKNLFNSTSKEREGLNVEKMQETKFVNGEMVSKEVECFMEKGEGERIERMHVEEKKGNNTREKIQEEIEESGKGIKESVQEQFVGIEGSKRFSFENKDEENGVIKEALVENESLIVRGVEYKERTKEINQDVEDTIEYGIVKLKGEESIKISENGPKESGHEKFARIKESKGLNFVNEEEENEVINDALVEDESLIKEGGEYKDKTKEIINEEDKNKHGIIELKVDGSTKSHGEPNESFEGDNVNNGKFDGRKIQKFQEIEQTKDEGANEKGVNIEKYMKKMIREKNEKVQNEENEGFRKNIPKEKDECFLEEGMSKERSKASNVVKEGFPTKMLDSPVDTREGLKNTRIDKIKGINESVKESSMGPFGAMKVSKLEPFKVNDEVHKDFINPKTETKDEKQNEEFHKNLPKRTHEETEGLNVLKMQETKDVKRKVKEIEYFKAKDEGDILKRTNVEEKKVQNKREIMQEEIEKSENGIKGDGQQEVAEIEGIKGFNVVKEEEEESKERSKEIEQDEEGVSHNIVDSSQRVFEESLTQPSEELKEKKIGGSMCDSKESLKEVLKENIMEQSLNEHIHHNIGNIDQNEFREPRLPQMKKSKSTKGEMNGGRESENTPFEVIDEDVQKTMFGDTIPLEVIKINEEFPKDLRKSNFDESDGLNVQKIQESINVKEEMVDKEIGYFEEKGEGERFKRIHVKIKKGNTKETMQEENEKNENEFKERDRQHAKENTIKEMDEDSNNVTGELKHKVTEIDESKGFNIAKEEEQKEVTRKALVESESLMEKMEGKESKERINAKRVYDEDDEIEFGIVKLKGKRPIKIHDDGRKFQDKGESKDLNEKGEKIEKFGKVVNKRIQKEENEDFKKGVKKGKYESNLSDDVSESRSQDTKDAKEELKMKMLDSQFDTRENLKDTKIEKTKGLEENEKVVPFVKKVKFEEEEEEEEEEEFKERTNAIVQDEEDKIEYGIVKLKGEGLTKITHKFQEKEKNEDVNEKGEKTGKFVKKVNEKIQNEKDKGFNKNTKIERDECLLQEEISEGRSKASEVANESFEDRIKKENRNKKLDHVYELVQKENVGAGIVDGRKIKKFQEMNQTQDVKKKGANSEKILKKMSGNKEVSEKVEQVEANEGMRNDIGEQNFGESMTKEEFQEFEVERIRNPEREIQSVVSMGFKEFDYKNAKDKKQMTKVLDTKFKSKGRYESHDESMNQEVFSPKKPKEVGENCT</sequence>
<feature type="region of interest" description="Disordered" evidence="2">
    <location>
        <begin position="1096"/>
        <end position="1138"/>
    </location>
</feature>
<feature type="compositionally biased region" description="Basic and acidic residues" evidence="2">
    <location>
        <begin position="1222"/>
        <end position="1253"/>
    </location>
</feature>
<feature type="compositionally biased region" description="Basic and acidic residues" evidence="2">
    <location>
        <begin position="1614"/>
        <end position="1626"/>
    </location>
</feature>
<proteinExistence type="predicted"/>
<gene>
    <name evidence="3" type="ORF">KIW84_012575</name>
</gene>
<feature type="region of interest" description="Disordered" evidence="2">
    <location>
        <begin position="1611"/>
        <end position="1662"/>
    </location>
</feature>
<dbReference type="Gramene" id="Psat01G0257500-T1">
    <property type="protein sequence ID" value="KAI5443995.1"/>
    <property type="gene ID" value="KIW84_012575"/>
</dbReference>
<feature type="region of interest" description="Disordered" evidence="2">
    <location>
        <begin position="1222"/>
        <end position="1265"/>
    </location>
</feature>
<organism evidence="3 4">
    <name type="scientific">Pisum sativum</name>
    <name type="common">Garden pea</name>
    <name type="synonym">Lathyrus oleraceus</name>
    <dbReference type="NCBI Taxonomy" id="3888"/>
    <lineage>
        <taxon>Eukaryota</taxon>
        <taxon>Viridiplantae</taxon>
        <taxon>Streptophyta</taxon>
        <taxon>Embryophyta</taxon>
        <taxon>Tracheophyta</taxon>
        <taxon>Spermatophyta</taxon>
        <taxon>Magnoliopsida</taxon>
        <taxon>eudicotyledons</taxon>
        <taxon>Gunneridae</taxon>
        <taxon>Pentapetalae</taxon>
        <taxon>rosids</taxon>
        <taxon>fabids</taxon>
        <taxon>Fabales</taxon>
        <taxon>Fabaceae</taxon>
        <taxon>Papilionoideae</taxon>
        <taxon>50 kb inversion clade</taxon>
        <taxon>NPAAA clade</taxon>
        <taxon>Hologalegina</taxon>
        <taxon>IRL clade</taxon>
        <taxon>Fabeae</taxon>
        <taxon>Lathyrus</taxon>
    </lineage>
</organism>
<keyword evidence="1" id="KW-0175">Coiled coil</keyword>
<evidence type="ECO:0000256" key="2">
    <source>
        <dbReference type="SAM" id="MobiDB-lite"/>
    </source>
</evidence>
<dbReference type="SUPFAM" id="SSF49764">
    <property type="entry name" value="HSP20-like chaperones"/>
    <property type="match status" value="1"/>
</dbReference>
<protein>
    <recommendedName>
        <fullName evidence="5">SHSP domain-containing protein</fullName>
    </recommendedName>
</protein>
<comment type="caution">
    <text evidence="3">The sequence shown here is derived from an EMBL/GenBank/DDBJ whole genome shotgun (WGS) entry which is preliminary data.</text>
</comment>
<dbReference type="InterPro" id="IPR008978">
    <property type="entry name" value="HSP20-like_chaperone"/>
</dbReference>
<feature type="compositionally biased region" description="Basic and acidic residues" evidence="2">
    <location>
        <begin position="1400"/>
        <end position="1411"/>
    </location>
</feature>
<feature type="compositionally biased region" description="Basic and acidic residues" evidence="2">
    <location>
        <begin position="1710"/>
        <end position="1723"/>
    </location>
</feature>
<dbReference type="EMBL" id="JAMSHJ010000001">
    <property type="protein sequence ID" value="KAI5443995.1"/>
    <property type="molecule type" value="Genomic_DNA"/>
</dbReference>
<name>A0A9D5BI02_PEA</name>
<feature type="region of interest" description="Disordered" evidence="2">
    <location>
        <begin position="1020"/>
        <end position="1069"/>
    </location>
</feature>